<evidence type="ECO:0000256" key="1">
    <source>
        <dbReference type="ARBA" id="ARBA00004613"/>
    </source>
</evidence>
<evidence type="ECO:0000256" key="17">
    <source>
        <dbReference type="SAM" id="SignalP"/>
    </source>
</evidence>
<feature type="domain" description="Apple" evidence="18">
    <location>
        <begin position="1213"/>
        <end position="1301"/>
    </location>
</feature>
<dbReference type="InterPro" id="IPR036857">
    <property type="entry name" value="Thyroglobulin_1_sf"/>
</dbReference>
<keyword evidence="9 17" id="KW-0732">Signal</keyword>
<dbReference type="EMBL" id="WKFB01000320">
    <property type="protein sequence ID" value="KAF6726799.1"/>
    <property type="molecule type" value="Genomic_DNA"/>
</dbReference>
<feature type="domain" description="Thyroglobulin type-1" evidence="19">
    <location>
        <begin position="146"/>
        <end position="243"/>
    </location>
</feature>
<dbReference type="SMART" id="SM00211">
    <property type="entry name" value="TY"/>
    <property type="match status" value="9"/>
</dbReference>
<dbReference type="Proteomes" id="UP000646548">
    <property type="component" value="Unassembled WGS sequence"/>
</dbReference>
<dbReference type="Pfam" id="PF00086">
    <property type="entry name" value="Thyroglobulin_1"/>
    <property type="match status" value="7"/>
</dbReference>
<feature type="disulfide bond" evidence="15">
    <location>
        <begin position="752"/>
        <end position="759"/>
    </location>
</feature>
<dbReference type="Gene3D" id="3.40.50.1820">
    <property type="entry name" value="alpha/beta hydrolase"/>
    <property type="match status" value="1"/>
</dbReference>
<keyword evidence="6" id="KW-0765">Sulfation</keyword>
<keyword evidence="4" id="KW-0964">Secreted</keyword>
<feature type="chain" id="PRO_5032607754" description="Thyroglobulin" evidence="17">
    <location>
        <begin position="21"/>
        <end position="2072"/>
    </location>
</feature>
<dbReference type="PROSITE" id="PS00484">
    <property type="entry name" value="THYROGLOBULIN_1_1"/>
    <property type="match status" value="3"/>
</dbReference>
<keyword evidence="11" id="KW-0795">Thyroid hormone</keyword>
<feature type="region of interest" description="Disordered" evidence="16">
    <location>
        <begin position="1886"/>
        <end position="1906"/>
    </location>
</feature>
<dbReference type="InterPro" id="IPR000716">
    <property type="entry name" value="Thyroglobulin_1"/>
</dbReference>
<dbReference type="InterPro" id="IPR003609">
    <property type="entry name" value="Pan_app"/>
</dbReference>
<dbReference type="Gene3D" id="4.10.800.10">
    <property type="entry name" value="Thyroglobulin type-1"/>
    <property type="match status" value="9"/>
</dbReference>
<dbReference type="PROSITE" id="PS00941">
    <property type="entry name" value="CARBOXYLESTERASE_B_2"/>
    <property type="match status" value="1"/>
</dbReference>
<evidence type="ECO:0000256" key="12">
    <source>
        <dbReference type="ARBA" id="ARBA00023157"/>
    </source>
</evidence>
<accession>A0A834CCW9</accession>
<feature type="domain" description="Thyroglobulin type-1" evidence="19">
    <location>
        <begin position="855"/>
        <end position="906"/>
    </location>
</feature>
<dbReference type="PROSITE" id="PS50948">
    <property type="entry name" value="PAN"/>
    <property type="match status" value="1"/>
</dbReference>
<dbReference type="Pfam" id="PF07699">
    <property type="entry name" value="Ephrin_rec_like"/>
    <property type="match status" value="1"/>
</dbReference>
<feature type="domain" description="Thyroglobulin type-1" evidence="19">
    <location>
        <begin position="94"/>
        <end position="145"/>
    </location>
</feature>
<dbReference type="PANTHER" id="PTHR14093:SF19">
    <property type="entry name" value="THYROGLOBULIN"/>
    <property type="match status" value="1"/>
</dbReference>
<reference evidence="20" key="1">
    <citation type="journal article" name="BMC Genomics">
        <title>Long-read sequencing and de novo genome assembly of marine medaka (Oryzias melastigma).</title>
        <authorList>
            <person name="Liang P."/>
            <person name="Saqib H.S.A."/>
            <person name="Ni X."/>
            <person name="Shen Y."/>
        </authorList>
    </citation>
    <scope>NUCLEOTIDE SEQUENCE</scope>
    <source>
        <strain evidence="20">Bigg-433</strain>
    </source>
</reference>
<dbReference type="InterPro" id="IPR002018">
    <property type="entry name" value="CarbesteraseB"/>
</dbReference>
<comment type="caution">
    <text evidence="20">The sequence shown here is derived from an EMBL/GenBank/DDBJ whole genome shotgun (WGS) entry which is preliminary data.</text>
</comment>
<evidence type="ECO:0000256" key="14">
    <source>
        <dbReference type="ARBA" id="ARBA00046595"/>
    </source>
</evidence>
<evidence type="ECO:0000256" key="10">
    <source>
        <dbReference type="ARBA" id="ARBA00022737"/>
    </source>
</evidence>
<evidence type="ECO:0000313" key="20">
    <source>
        <dbReference type="EMBL" id="KAF6726799.1"/>
    </source>
</evidence>
<feature type="region of interest" description="Disordered" evidence="16">
    <location>
        <begin position="331"/>
        <end position="351"/>
    </location>
</feature>
<dbReference type="CDD" id="cd00191">
    <property type="entry name" value="TY"/>
    <property type="match status" value="7"/>
</dbReference>
<dbReference type="InterPro" id="IPR029058">
    <property type="entry name" value="AB_hydrolase_fold"/>
</dbReference>
<feature type="disulfide bond" evidence="15">
    <location>
        <begin position="116"/>
        <end position="123"/>
    </location>
</feature>
<name>A0A834CCW9_ORYME</name>
<dbReference type="GO" id="GO:0006590">
    <property type="term" value="P:thyroid hormone generation"/>
    <property type="evidence" value="ECO:0007669"/>
    <property type="project" value="TreeGrafter"/>
</dbReference>
<feature type="signal peptide" evidence="17">
    <location>
        <begin position="1"/>
        <end position="20"/>
    </location>
</feature>
<feature type="domain" description="Thyroglobulin type-1" evidence="19">
    <location>
        <begin position="510"/>
        <end position="567"/>
    </location>
</feature>
<comment type="subunit">
    <text evidence="14">Monomer. Homodimer (via ChEL region); occurs in the endoplasmic reticulum and is required for export to the Golgi apparatus. Homooligomer; disulfide-linked; stored in this form in the thyroid follicle lumen.</text>
</comment>
<evidence type="ECO:0000256" key="11">
    <source>
        <dbReference type="ARBA" id="ARBA00022920"/>
    </source>
</evidence>
<comment type="caution">
    <text evidence="15">Lacks conserved residue(s) required for the propagation of feature annotation.</text>
</comment>
<dbReference type="GO" id="GO:0005179">
    <property type="term" value="F:hormone activity"/>
    <property type="evidence" value="ECO:0007669"/>
    <property type="project" value="UniProtKB-KW"/>
</dbReference>
<evidence type="ECO:0000256" key="2">
    <source>
        <dbReference type="ARBA" id="ARBA00005964"/>
    </source>
</evidence>
<feature type="disulfide bond" evidence="15">
    <location>
        <begin position="547"/>
        <end position="567"/>
    </location>
</feature>
<dbReference type="InterPro" id="IPR011641">
    <property type="entry name" value="Tyr-kin_ephrin_A/B_rcpt-like"/>
</dbReference>
<evidence type="ECO:0000256" key="3">
    <source>
        <dbReference type="ARBA" id="ARBA00017326"/>
    </source>
</evidence>
<feature type="disulfide bond" evidence="15">
    <location>
        <begin position="64"/>
        <end position="71"/>
    </location>
</feature>
<feature type="disulfide bond" evidence="15">
    <location>
        <begin position="73"/>
        <end position="93"/>
    </location>
</feature>
<feature type="disulfide bond" evidence="15">
    <location>
        <begin position="321"/>
        <end position="341"/>
    </location>
</feature>
<evidence type="ECO:0000256" key="15">
    <source>
        <dbReference type="PROSITE-ProRule" id="PRU00500"/>
    </source>
</evidence>
<feature type="domain" description="Thyroglobulin type-1" evidence="19">
    <location>
        <begin position="281"/>
        <end position="341"/>
    </location>
</feature>
<protein>
    <recommendedName>
        <fullName evidence="3">Thyroglobulin</fullName>
    </recommendedName>
</protein>
<dbReference type="SUPFAM" id="SSF57184">
    <property type="entry name" value="Growth factor receptor domain"/>
    <property type="match status" value="1"/>
</dbReference>
<feature type="domain" description="Thyroglobulin type-1" evidence="19">
    <location>
        <begin position="784"/>
        <end position="854"/>
    </location>
</feature>
<evidence type="ECO:0000313" key="21">
    <source>
        <dbReference type="Proteomes" id="UP000646548"/>
    </source>
</evidence>
<evidence type="ECO:0000256" key="5">
    <source>
        <dbReference type="ARBA" id="ARBA00022534"/>
    </source>
</evidence>
<dbReference type="Pfam" id="PF00135">
    <property type="entry name" value="COesterase"/>
    <property type="match status" value="1"/>
</dbReference>
<dbReference type="InterPro" id="IPR009030">
    <property type="entry name" value="Growth_fac_rcpt_cys_sf"/>
</dbReference>
<comment type="similarity">
    <text evidence="2">Belongs to the type-B carboxylesterase/lipase family.</text>
</comment>
<dbReference type="PANTHER" id="PTHR14093">
    <property type="entry name" value="HLA CLASS II GAMMA CHAIN"/>
    <property type="match status" value="1"/>
</dbReference>
<dbReference type="SUPFAM" id="SSF57610">
    <property type="entry name" value="Thyroglobulin type-1 domain"/>
    <property type="match status" value="9"/>
</dbReference>
<dbReference type="PROSITE" id="PS51162">
    <property type="entry name" value="THYROGLOBULIN_1_2"/>
    <property type="match status" value="9"/>
</dbReference>
<evidence type="ECO:0000259" key="19">
    <source>
        <dbReference type="PROSITE" id="PS51162"/>
    </source>
</evidence>
<organism evidence="20 21">
    <name type="scientific">Oryzias melastigma</name>
    <name type="common">Marine medaka</name>
    <dbReference type="NCBI Taxonomy" id="30732"/>
    <lineage>
        <taxon>Eukaryota</taxon>
        <taxon>Metazoa</taxon>
        <taxon>Chordata</taxon>
        <taxon>Craniata</taxon>
        <taxon>Vertebrata</taxon>
        <taxon>Euteleostomi</taxon>
        <taxon>Actinopterygii</taxon>
        <taxon>Neopterygii</taxon>
        <taxon>Teleostei</taxon>
        <taxon>Neoteleostei</taxon>
        <taxon>Acanthomorphata</taxon>
        <taxon>Ovalentaria</taxon>
        <taxon>Atherinomorphae</taxon>
        <taxon>Beloniformes</taxon>
        <taxon>Adrianichthyidae</taxon>
        <taxon>Oryziinae</taxon>
        <taxon>Oryzias</taxon>
    </lineage>
</organism>
<feature type="domain" description="Thyroglobulin type-1" evidence="19">
    <location>
        <begin position="568"/>
        <end position="634"/>
    </location>
</feature>
<evidence type="ECO:0000256" key="16">
    <source>
        <dbReference type="SAM" id="MobiDB-lite"/>
    </source>
</evidence>
<evidence type="ECO:0000256" key="7">
    <source>
        <dbReference type="ARBA" id="ARBA00022653"/>
    </source>
</evidence>
<evidence type="ECO:0000256" key="13">
    <source>
        <dbReference type="ARBA" id="ARBA00023180"/>
    </source>
</evidence>
<gene>
    <name evidence="20" type="ORF">FQA47_010493</name>
</gene>
<sequence length="2072" mass="224263">MGWLLFIAGILVHCPHLLWGRASEYQLESDTQTQCQLLRGVASAKQPGDVPHCFEDGSFRPVQCSGRSQECWCVDADGQEIPGTRTNSSSLSCPSVCQLQTRLRCSPSGLFEEIQCDSSRGQCWCVDQDGMELYGTRQNGRPHRCPGSCQVRARRLLHSSGSPPQCAEDGSFLPVQCKFINMTDRSELDLLHAFNRFPEAFQTFSRFRKVFPMVSSYCFCSNSRGRELENTGVELLLSEIPDSAFSSLRSPQSFSQTNVYRVLQRRMLGVRLAASGLFRCPSPCEEERRVAMETSSVFVPTCESGGSFSPAQCQQGGQCWCVDPSGREVPGSRRLGPPPACGSGPSDCPTRRRRALSRLLSAPPLQPSSRSPAASCSSLLQPLRDLLPEEADYTSFLSRLVEVLDDLFPSVGGALMALNGSSPRFLQDELFGGDFLRNAGALNFSGAVGDRGALSLDRLSPQNPRLQQNQNLVRFISKAMEDPAFFSVLKNTLMSSSSSASLYQVLTPLMTSCSEEEKDDAAGVFIPRCTPGGAYQEVQCRGSQCWCVDSQGLEEEGSRVSGRPSRCPSLCERARITGLKAKASMAAGVKIHIPSCSEDGDFLPLQCVGSRCFCVDAEGRTVTPSQTAGGALTCPERVTLESSAGRCSDALAEVSAFKQEVNRIISLSNSSHIPLGYGFLLAEGLRLTPEELQILQSEEELQLSEQLLSGSKAALPLAAFSTLQMLLPAGRRSYQHFLPQCDADGEWLHTQCSGSTGQCWCVDENGEYVSNSLKSRSVSLPQCLSRCQRAEARFLLSDWTKASDVTSAGYRPQCEQDGRFSVLQTGGAAGWCVNLQTGEPIQAAGRSSSGQLRCPSWCELQGRQCGADGSFTPLQCDVTSCWCVSEDGQEVAGTRTARQTGAPPSCDRPLCPAPTITNGALVCRSAANGHQSCDLVCNRGYENSLPVSFLCDTESGSWNGDNKPLGGACQISQPLQTLWLSQVWSLASCSEQVRSLLFSMMTSRGLCSAQLGASGRSVSLCDDSSVSLQCDGPPTLKVSWSAALADLPTSDLPDLQDVALFLNESRLLDGVRRLLRDLGSTMTSQPRLVSMTTPSFGCSRGYRLDSDGNGCVVCPAGSFFQEGACLLCPEGTYQAEEGRDFCNSCPRGSSPAGASSVDQCETECERRSLRCSQAGDFLPAQPDLLTSRWSCFSREGEELEWTSSSKMLTDDDCSVLSRFQEVPGSELTAAEDTDVLQTLTSDLLTCIHACAAEPSCHHVALFSSRCELYSTDRINTLCNASQPSKGFLGNPEAERYDWLSCSVKVRGVASDLLVLRKRGEELSLQLQQKTFTRMRMTKALSGVFRTQVFSSRRTSLSDAHRFCQDGCSRHECCDGFVLHQNSLEGGSLLCGWLRSPSVLSCQDGDWDVTGQGSANRICGAGLNYNKEKSGFLFDFGGQTFTISDYALPADSQEEMLHQASIVSFQAVYLSSGSSCAAADLRPPLDGSLQQKFEALSGDAVVVDPQRKLPVLSFWLNKQNYDSQQALLWCLARCDEEQLCAVADLADADSAGFFSCSLHPDSRVCGAYDMPPTQPCPPLMDSPPTNAFSKKVDLSGPVQNFYERVPFQRSVSNAVLSRAVMSEDTPLSQGFRDCERRCDEDPCCRGFGFVGYNKSPGLVCLVLVSLGVQTCSEDDSTWRSRDCSPTEAKTSPYPFGWYQKPVNQWTSSPALCPPLSLPETSDNVSSDDWRLLPDSLVLVDPSLSTYDVLHVSRDVAADENRTRDWCLHACWEAESCVAVSLREAESATRCILYPDTTICGLSSSSASSCQLVIREPASQVYLRTERTPSVTSVSVPGHGMLKGVSVETTVGSDRRTVIQFLGVPYARPPIGMLRFEAAQPADWRGTWDASKPRPSCVQPGDGESSGSSEDCLYLNVFTPAARRGRVPVLVFFFNPSANESPGLLDGSALAATGNIVVVTASYRSAALGFLSTGASGLSGNYGLTDQEAVLRWVNAHISLMGGDNSRVTVGAEQGGADILSLHLLSRPAPLFQRMMLMGGSVFSPSLVQSAASSRRRALDLAQELGCTDVRLHG</sequence>
<dbReference type="SMART" id="SM01411">
    <property type="entry name" value="Ephrin_rec_like"/>
    <property type="match status" value="1"/>
</dbReference>
<evidence type="ECO:0000256" key="6">
    <source>
        <dbReference type="ARBA" id="ARBA00022641"/>
    </source>
</evidence>
<comment type="subcellular location">
    <subcellularLocation>
        <location evidence="1">Secreted</location>
    </subcellularLocation>
</comment>
<dbReference type="SUPFAM" id="SSF53474">
    <property type="entry name" value="alpha/beta-Hydrolases"/>
    <property type="match status" value="1"/>
</dbReference>
<feature type="domain" description="Thyroglobulin type-1" evidence="19">
    <location>
        <begin position="727"/>
        <end position="783"/>
    </location>
</feature>
<dbReference type="InterPro" id="IPR019819">
    <property type="entry name" value="Carboxylesterase_B_CS"/>
</dbReference>
<dbReference type="GO" id="GO:0042446">
    <property type="term" value="P:hormone biosynthetic process"/>
    <property type="evidence" value="ECO:0007669"/>
    <property type="project" value="UniProtKB-KW"/>
</dbReference>
<evidence type="ECO:0000256" key="4">
    <source>
        <dbReference type="ARBA" id="ARBA00022525"/>
    </source>
</evidence>
<keyword evidence="8" id="KW-0372">Hormone</keyword>
<feature type="domain" description="Thyroglobulin type-1" evidence="19">
    <location>
        <begin position="32"/>
        <end position="93"/>
    </location>
</feature>
<dbReference type="InterPro" id="IPR052001">
    <property type="entry name" value="MHC-II_Gamma/Thyroglobulin"/>
</dbReference>
<evidence type="ECO:0000256" key="8">
    <source>
        <dbReference type="ARBA" id="ARBA00022702"/>
    </source>
</evidence>
<feature type="disulfide bond" evidence="15">
    <location>
        <begin position="125"/>
        <end position="145"/>
    </location>
</feature>
<keyword evidence="13" id="KW-0325">Glycoprotein</keyword>
<keyword evidence="7" id="KW-0405">Iodination</keyword>
<keyword evidence="10" id="KW-0677">Repeat</keyword>
<keyword evidence="5" id="KW-0893">Thyroid hormones biosynthesis</keyword>
<proteinExistence type="inferred from homology"/>
<evidence type="ECO:0000259" key="18">
    <source>
        <dbReference type="PROSITE" id="PS50948"/>
    </source>
</evidence>
<keyword evidence="12 15" id="KW-1015">Disulfide bond</keyword>
<dbReference type="Gene3D" id="2.10.50.10">
    <property type="entry name" value="Tumor Necrosis Factor Receptor, subunit A, domain 2"/>
    <property type="match status" value="1"/>
</dbReference>
<evidence type="ECO:0000256" key="9">
    <source>
        <dbReference type="ARBA" id="ARBA00022729"/>
    </source>
</evidence>
<feature type="disulfide bond" evidence="15">
    <location>
        <begin position="614"/>
        <end position="634"/>
    </location>
</feature>
<dbReference type="GO" id="GO:0005615">
    <property type="term" value="C:extracellular space"/>
    <property type="evidence" value="ECO:0007669"/>
    <property type="project" value="TreeGrafter"/>
</dbReference>